<sequence>MAPTTFFPLQTLSSKSLNGPILKFFLTVIFLTLFYLISHPFISKNNSDNSHLFGPQESARKSQFFEFCTGNFTNYCPCEDPLLQRRFPKKQLFRKERHCPGKSERQRCLTPVPDGYRNPFPWPQSRDYAWFNNAPFPKLAEYKKSQNWVRLEGDRFVFPGGGTSFPDGVKGYVDGLRHVLPLESGNIRTALDVGCGVASFGASLLDHNVLTMSIAPSDEHIGQVLFALERGLPAMLGVLSIHRLPFPSRAFDMAHCSRCLVPWTDYDGLYLLEMDRVLRPGGYWVLSGPPINWRLNYKGWEKEPTFFEREQTILEDLARRLCWQKIAERQNIAVWQKPINHLNCIPQIKTWESPNFCNSSDADVAWYTKMIACIFPLPDVNNIHQTSGGALEKWPQRLNTAPPRIRNENSDGITVSIFDEDNQTWKRRVSYYGLALESLSSGKFRNVMDMNAGYGGFAAAMAKFPVWVMNVVPFDAGNSSLGVIYERGLIGAYMDWCEPFSTYPRSYDLIHAFGIFSMYMNKCDVTDILLEMHRILRPEGAVVIRDHIDVIVKVKGIIDQMRWRGKLLDSEIGPSHQEKVLIVHNSV</sequence>
<reference evidence="1 2" key="1">
    <citation type="journal article" date="2022" name="DNA Res.">
        <title>Chromosomal-level genome assembly of the orchid tree Bauhinia variegata (Leguminosae; Cercidoideae) supports the allotetraploid origin hypothesis of Bauhinia.</title>
        <authorList>
            <person name="Zhong Y."/>
            <person name="Chen Y."/>
            <person name="Zheng D."/>
            <person name="Pang J."/>
            <person name="Liu Y."/>
            <person name="Luo S."/>
            <person name="Meng S."/>
            <person name="Qian L."/>
            <person name="Wei D."/>
            <person name="Dai S."/>
            <person name="Zhou R."/>
        </authorList>
    </citation>
    <scope>NUCLEOTIDE SEQUENCE [LARGE SCALE GENOMIC DNA]</scope>
    <source>
        <strain evidence="1">BV-YZ2020</strain>
    </source>
</reference>
<name>A0ACB9NFG4_BAUVA</name>
<accession>A0ACB9NFG4</accession>
<gene>
    <name evidence="1" type="ORF">L6164_013470</name>
</gene>
<protein>
    <submittedName>
        <fullName evidence="1">Uncharacterized protein</fullName>
    </submittedName>
</protein>
<organism evidence="1 2">
    <name type="scientific">Bauhinia variegata</name>
    <name type="common">Purple orchid tree</name>
    <name type="synonym">Phanera variegata</name>
    <dbReference type="NCBI Taxonomy" id="167791"/>
    <lineage>
        <taxon>Eukaryota</taxon>
        <taxon>Viridiplantae</taxon>
        <taxon>Streptophyta</taxon>
        <taxon>Embryophyta</taxon>
        <taxon>Tracheophyta</taxon>
        <taxon>Spermatophyta</taxon>
        <taxon>Magnoliopsida</taxon>
        <taxon>eudicotyledons</taxon>
        <taxon>Gunneridae</taxon>
        <taxon>Pentapetalae</taxon>
        <taxon>rosids</taxon>
        <taxon>fabids</taxon>
        <taxon>Fabales</taxon>
        <taxon>Fabaceae</taxon>
        <taxon>Cercidoideae</taxon>
        <taxon>Cercideae</taxon>
        <taxon>Bauhiniinae</taxon>
        <taxon>Bauhinia</taxon>
    </lineage>
</organism>
<proteinExistence type="predicted"/>
<comment type="caution">
    <text evidence="1">The sequence shown here is derived from an EMBL/GenBank/DDBJ whole genome shotgun (WGS) entry which is preliminary data.</text>
</comment>
<evidence type="ECO:0000313" key="2">
    <source>
        <dbReference type="Proteomes" id="UP000828941"/>
    </source>
</evidence>
<keyword evidence="2" id="KW-1185">Reference proteome</keyword>
<dbReference type="EMBL" id="CM039431">
    <property type="protein sequence ID" value="KAI4334758.1"/>
    <property type="molecule type" value="Genomic_DNA"/>
</dbReference>
<evidence type="ECO:0000313" key="1">
    <source>
        <dbReference type="EMBL" id="KAI4334758.1"/>
    </source>
</evidence>
<dbReference type="Proteomes" id="UP000828941">
    <property type="component" value="Chromosome 6"/>
</dbReference>